<gene>
    <name evidence="3" type="ORF">WN50_19755</name>
</gene>
<dbReference type="Pfam" id="PF07589">
    <property type="entry name" value="PEP-CTERM"/>
    <property type="match status" value="1"/>
</dbReference>
<dbReference type="NCBIfam" id="TIGR02595">
    <property type="entry name" value="PEP_CTERM"/>
    <property type="match status" value="1"/>
</dbReference>
<dbReference type="OrthoDB" id="480511at2"/>
<keyword evidence="1" id="KW-0732">Signal</keyword>
<evidence type="ECO:0000259" key="2">
    <source>
        <dbReference type="Pfam" id="PF07589"/>
    </source>
</evidence>
<proteinExistence type="predicted"/>
<dbReference type="NCBIfam" id="NF038130">
    <property type="entry name" value="PEP_NF038130"/>
    <property type="match status" value="1"/>
</dbReference>
<dbReference type="EMBL" id="LATL02000184">
    <property type="protein sequence ID" value="KKD36436.1"/>
    <property type="molecule type" value="Genomic_DNA"/>
</dbReference>
<protein>
    <recommendedName>
        <fullName evidence="2">Ice-binding protein C-terminal domain-containing protein</fullName>
    </recommendedName>
</protein>
<feature type="chain" id="PRO_5002497839" description="Ice-binding protein C-terminal domain-containing protein" evidence="1">
    <location>
        <begin position="28"/>
        <end position="297"/>
    </location>
</feature>
<evidence type="ECO:0000256" key="1">
    <source>
        <dbReference type="SAM" id="SignalP"/>
    </source>
</evidence>
<dbReference type="Proteomes" id="UP000033607">
    <property type="component" value="Unassembled WGS sequence"/>
</dbReference>
<evidence type="ECO:0000313" key="4">
    <source>
        <dbReference type="Proteomes" id="UP000033607"/>
    </source>
</evidence>
<dbReference type="RefSeq" id="WP_046280300.1">
    <property type="nucleotide sequence ID" value="NZ_LATL02000184.1"/>
</dbReference>
<dbReference type="InterPro" id="IPR013424">
    <property type="entry name" value="Ice-binding_C"/>
</dbReference>
<organism evidence="3 4">
    <name type="scientific">Limnoraphis robusta CS-951</name>
    <dbReference type="NCBI Taxonomy" id="1637645"/>
    <lineage>
        <taxon>Bacteria</taxon>
        <taxon>Bacillati</taxon>
        <taxon>Cyanobacteriota</taxon>
        <taxon>Cyanophyceae</taxon>
        <taxon>Oscillatoriophycideae</taxon>
        <taxon>Oscillatoriales</taxon>
        <taxon>Sirenicapillariaceae</taxon>
        <taxon>Limnoraphis</taxon>
    </lineage>
</organism>
<comment type="caution">
    <text evidence="3">The sequence shown here is derived from an EMBL/GenBank/DDBJ whole genome shotgun (WGS) entry which is preliminary data.</text>
</comment>
<accession>A0A0F5YC01</accession>
<feature type="signal peptide" evidence="1">
    <location>
        <begin position="1"/>
        <end position="27"/>
    </location>
</feature>
<reference evidence="3 4" key="1">
    <citation type="submission" date="2015-06" db="EMBL/GenBank/DDBJ databases">
        <title>Draft genome assembly of filamentous brackish cyanobacterium Limnoraphis robusta strain CS-951.</title>
        <authorList>
            <person name="Willis A."/>
            <person name="Parks M."/>
            <person name="Burford M.A."/>
        </authorList>
    </citation>
    <scope>NUCLEOTIDE SEQUENCE [LARGE SCALE GENOMIC DNA]</scope>
    <source>
        <strain evidence="3 4">CS-951</strain>
    </source>
</reference>
<name>A0A0F5YC01_9CYAN</name>
<feature type="domain" description="Ice-binding protein C-terminal" evidence="2">
    <location>
        <begin position="270"/>
        <end position="292"/>
    </location>
</feature>
<evidence type="ECO:0000313" key="3">
    <source>
        <dbReference type="EMBL" id="KKD36436.1"/>
    </source>
</evidence>
<dbReference type="AlphaFoldDB" id="A0A0F5YC01"/>
<sequence length="297" mass="31422">MSGLINKFVVGASVVVGMSAVVAPAQAAFQINGSDYILYNSNATNTYADPSANVNELLMGDSSSPTGNVELFAGSEKLTLQQFKESNSVTSISGSYQGKDLTISSLTATDWFGADLNTKYGTNNFANTYFNAFFDAAVKSSVKSMLTMTNQLSSKKEQLYNAFLTNNLFQASSDPNISYVTDNGSDLMLGLAGHMNLKTQYGSQLGEYAFALNDNFQLSEAVKVNYGGVEQLLFGTVATATGLKEVSDGVSHNGNYEVSLQGVIEKPPAAVPEPSTMLGLMAVGGLFAAAKRNSKKA</sequence>